<dbReference type="AlphaFoldDB" id="A0A9E7SD84"/>
<dbReference type="Proteomes" id="UP001056425">
    <property type="component" value="Chromosome"/>
</dbReference>
<dbReference type="GO" id="GO:0035435">
    <property type="term" value="P:phosphate ion transmembrane transport"/>
    <property type="evidence" value="ECO:0007669"/>
    <property type="project" value="TreeGrafter"/>
</dbReference>
<evidence type="ECO:0000256" key="8">
    <source>
        <dbReference type="ARBA" id="ARBA00023136"/>
    </source>
</evidence>
<dbReference type="RefSeq" id="WP_251949982.1">
    <property type="nucleotide sequence ID" value="NZ_CP080572.1"/>
</dbReference>
<feature type="transmembrane region" description="Helical" evidence="9">
    <location>
        <begin position="284"/>
        <end position="305"/>
    </location>
</feature>
<dbReference type="InterPro" id="IPR001204">
    <property type="entry name" value="Phos_transporter"/>
</dbReference>
<evidence type="ECO:0000256" key="9">
    <source>
        <dbReference type="SAM" id="Phobius"/>
    </source>
</evidence>
<dbReference type="Pfam" id="PF01384">
    <property type="entry name" value="PHO4"/>
    <property type="match status" value="1"/>
</dbReference>
<comment type="subcellular location">
    <subcellularLocation>
        <location evidence="2">Membrane</location>
        <topology evidence="2">Multi-pass membrane protein</topology>
    </subcellularLocation>
</comment>
<accession>A0A9E7SD84</accession>
<feature type="transmembrane region" description="Helical" evidence="9">
    <location>
        <begin position="39"/>
        <end position="58"/>
    </location>
</feature>
<dbReference type="EMBL" id="CP080572">
    <property type="protein sequence ID" value="USH00535.1"/>
    <property type="molecule type" value="Genomic_DNA"/>
</dbReference>
<feature type="transmembrane region" description="Helical" evidence="9">
    <location>
        <begin position="197"/>
        <end position="218"/>
    </location>
</feature>
<dbReference type="PANTHER" id="PTHR11101:SF80">
    <property type="entry name" value="PHOSPHATE TRANSPORTER"/>
    <property type="match status" value="1"/>
</dbReference>
<organism evidence="10 11">
    <name type="scientific">Thermococcus argininiproducens</name>
    <dbReference type="NCBI Taxonomy" id="2866384"/>
    <lineage>
        <taxon>Archaea</taxon>
        <taxon>Methanobacteriati</taxon>
        <taxon>Methanobacteriota</taxon>
        <taxon>Thermococci</taxon>
        <taxon>Thermococcales</taxon>
        <taxon>Thermococcaceae</taxon>
        <taxon>Thermococcus</taxon>
    </lineage>
</organism>
<evidence type="ECO:0000256" key="6">
    <source>
        <dbReference type="ARBA" id="ARBA00022692"/>
    </source>
</evidence>
<evidence type="ECO:0000256" key="2">
    <source>
        <dbReference type="ARBA" id="ARBA00004141"/>
    </source>
</evidence>
<keyword evidence="6 9" id="KW-0812">Transmembrane</keyword>
<dbReference type="PANTHER" id="PTHR11101">
    <property type="entry name" value="PHOSPHATE TRANSPORTER"/>
    <property type="match status" value="1"/>
</dbReference>
<evidence type="ECO:0000313" key="11">
    <source>
        <dbReference type="Proteomes" id="UP001056425"/>
    </source>
</evidence>
<keyword evidence="8 9" id="KW-0472">Membrane</keyword>
<comment type="similarity">
    <text evidence="3">Belongs to the inorganic phosphate transporter (PiT) (TC 2.A.20) family.</text>
</comment>
<reference evidence="10 11" key="1">
    <citation type="submission" date="2021-08" db="EMBL/GenBank/DDBJ databases">
        <title>Thermococcus onnuriiensis IOH2.</title>
        <authorList>
            <person name="Park Y.-J."/>
        </authorList>
    </citation>
    <scope>NUCLEOTIDE SEQUENCE [LARGE SCALE GENOMIC DNA]</scope>
    <source>
        <strain evidence="10 11">IOH2</strain>
    </source>
</reference>
<feature type="transmembrane region" description="Helical" evidence="9">
    <location>
        <begin position="157"/>
        <end position="177"/>
    </location>
</feature>
<protein>
    <submittedName>
        <fullName evidence="10">Inorganic phosphate transporter family protein</fullName>
    </submittedName>
</protein>
<feature type="transmembrane region" description="Helical" evidence="9">
    <location>
        <begin position="238"/>
        <end position="264"/>
    </location>
</feature>
<keyword evidence="4" id="KW-0813">Transport</keyword>
<evidence type="ECO:0000256" key="5">
    <source>
        <dbReference type="ARBA" id="ARBA00022592"/>
    </source>
</evidence>
<sequence length="306" mass="32216">MEWVIFPALFMAWAIGVNDSAKAVGTAVGSGLLGFKKAILIIVIFTTLGVFFGGRGVSATVGELGMELSTNSIGVVLFSAATAVTVSSMRGLPISTTQSIIGGLVGAILAFDLRVKWGILLRVVFAWVLSPLAAAFVAVVVYEIYTRLFKGIKQIQLIEVMYKWLIFTSAAFSAFNLGANELSNVVGLMGVIGVNGFFKGILSLALAFGALTFSYEVIMSIGKKLTPLDPRLAFSSQFGSAIAVTTANVLGLPVSSGQAVIGGVTGLGHYVGNPINWELARGIVLSWLFTPLISGSLTFLFLHLLP</sequence>
<evidence type="ECO:0000256" key="7">
    <source>
        <dbReference type="ARBA" id="ARBA00022989"/>
    </source>
</evidence>
<dbReference type="KEGG" id="thei:K1720_03535"/>
<feature type="transmembrane region" description="Helical" evidence="9">
    <location>
        <begin position="119"/>
        <end position="145"/>
    </location>
</feature>
<dbReference type="GeneID" id="72777386"/>
<proteinExistence type="inferred from homology"/>
<evidence type="ECO:0000256" key="4">
    <source>
        <dbReference type="ARBA" id="ARBA00022448"/>
    </source>
</evidence>
<evidence type="ECO:0000256" key="3">
    <source>
        <dbReference type="ARBA" id="ARBA00009916"/>
    </source>
</evidence>
<comment type="function">
    <text evidence="1">Potential transporter for phosphate.</text>
</comment>
<keyword evidence="7 9" id="KW-1133">Transmembrane helix</keyword>
<keyword evidence="5" id="KW-0592">Phosphate transport</keyword>
<keyword evidence="11" id="KW-1185">Reference proteome</keyword>
<name>A0A9E7SD84_9EURY</name>
<dbReference type="GO" id="GO:0005315">
    <property type="term" value="F:phosphate transmembrane transporter activity"/>
    <property type="evidence" value="ECO:0007669"/>
    <property type="project" value="InterPro"/>
</dbReference>
<gene>
    <name evidence="10" type="ORF">K1720_03535</name>
</gene>
<evidence type="ECO:0000313" key="10">
    <source>
        <dbReference type="EMBL" id="USH00535.1"/>
    </source>
</evidence>
<dbReference type="GO" id="GO:0016020">
    <property type="term" value="C:membrane"/>
    <property type="evidence" value="ECO:0007669"/>
    <property type="project" value="UniProtKB-SubCell"/>
</dbReference>
<feature type="transmembrane region" description="Helical" evidence="9">
    <location>
        <begin position="70"/>
        <end position="89"/>
    </location>
</feature>
<evidence type="ECO:0000256" key="1">
    <source>
        <dbReference type="ARBA" id="ARBA00001981"/>
    </source>
</evidence>